<reference evidence="3" key="1">
    <citation type="journal article" date="2020" name="Genome Biol.">
        <title>Gamete binning: chromosome-level and haplotype-resolved genome assembly enabled by high-throughput single-cell sequencing of gamete genomes.</title>
        <authorList>
            <person name="Campoy J.A."/>
            <person name="Sun H."/>
            <person name="Goel M."/>
            <person name="Jiao W.-B."/>
            <person name="Folz-Donahue K."/>
            <person name="Wang N."/>
            <person name="Rubio M."/>
            <person name="Liu C."/>
            <person name="Kukat C."/>
            <person name="Ruiz D."/>
            <person name="Huettel B."/>
            <person name="Schneeberger K."/>
        </authorList>
    </citation>
    <scope>NUCLEOTIDE SEQUENCE [LARGE SCALE GENOMIC DNA]</scope>
    <source>
        <strain evidence="3">cv. Rojo Pasion</strain>
    </source>
</reference>
<organism evidence="2 3">
    <name type="scientific">Prunus armeniaca</name>
    <name type="common">Apricot</name>
    <name type="synonym">Armeniaca vulgaris</name>
    <dbReference type="NCBI Taxonomy" id="36596"/>
    <lineage>
        <taxon>Eukaryota</taxon>
        <taxon>Viridiplantae</taxon>
        <taxon>Streptophyta</taxon>
        <taxon>Embryophyta</taxon>
        <taxon>Tracheophyta</taxon>
        <taxon>Spermatophyta</taxon>
        <taxon>Magnoliopsida</taxon>
        <taxon>eudicotyledons</taxon>
        <taxon>Gunneridae</taxon>
        <taxon>Pentapetalae</taxon>
        <taxon>rosids</taxon>
        <taxon>fabids</taxon>
        <taxon>Rosales</taxon>
        <taxon>Rosaceae</taxon>
        <taxon>Amygdaloideae</taxon>
        <taxon>Amygdaleae</taxon>
        <taxon>Prunus</taxon>
    </lineage>
</organism>
<sequence>MGINVLEKTARKATSPYRSSKGGRPYCGFAFKARFRKATESGSGASRNLWSG</sequence>
<protein>
    <submittedName>
        <fullName evidence="2">Uncharacterized protein</fullName>
    </submittedName>
</protein>
<feature type="region of interest" description="Disordered" evidence="1">
    <location>
        <begin position="1"/>
        <end position="20"/>
    </location>
</feature>
<dbReference type="Proteomes" id="UP000507245">
    <property type="component" value="Unassembled WGS sequence"/>
</dbReference>
<dbReference type="AlphaFoldDB" id="A0A6J5WCD2"/>
<evidence type="ECO:0000313" key="2">
    <source>
        <dbReference type="EMBL" id="CAB4299386.1"/>
    </source>
</evidence>
<keyword evidence="3" id="KW-1185">Reference proteome</keyword>
<evidence type="ECO:0000313" key="3">
    <source>
        <dbReference type="Proteomes" id="UP000507245"/>
    </source>
</evidence>
<name>A0A6J5WCD2_PRUAR</name>
<proteinExistence type="predicted"/>
<evidence type="ECO:0000256" key="1">
    <source>
        <dbReference type="SAM" id="MobiDB-lite"/>
    </source>
</evidence>
<accession>A0A6J5WCD2</accession>
<dbReference type="EMBL" id="CAEKKB010000002">
    <property type="protein sequence ID" value="CAB4299386.1"/>
    <property type="molecule type" value="Genomic_DNA"/>
</dbReference>
<gene>
    <name evidence="2" type="ORF">ORAREDHAP_LOCUS13474</name>
</gene>